<keyword evidence="2" id="KW-1185">Reference proteome</keyword>
<dbReference type="EMBL" id="BMAW01061153">
    <property type="protein sequence ID" value="GFT29929.1"/>
    <property type="molecule type" value="Genomic_DNA"/>
</dbReference>
<evidence type="ECO:0000313" key="2">
    <source>
        <dbReference type="Proteomes" id="UP000887013"/>
    </source>
</evidence>
<gene>
    <name evidence="1" type="ORF">NPIL_311301</name>
</gene>
<accession>A0A8X6NT62</accession>
<reference evidence="1" key="1">
    <citation type="submission" date="2020-08" db="EMBL/GenBank/DDBJ databases">
        <title>Multicomponent nature underlies the extraordinary mechanical properties of spider dragline silk.</title>
        <authorList>
            <person name="Kono N."/>
            <person name="Nakamura H."/>
            <person name="Mori M."/>
            <person name="Yoshida Y."/>
            <person name="Ohtoshi R."/>
            <person name="Malay A.D."/>
            <person name="Moran D.A.P."/>
            <person name="Tomita M."/>
            <person name="Numata K."/>
            <person name="Arakawa K."/>
        </authorList>
    </citation>
    <scope>NUCLEOTIDE SEQUENCE</scope>
</reference>
<dbReference type="Proteomes" id="UP000887013">
    <property type="component" value="Unassembled WGS sequence"/>
</dbReference>
<comment type="caution">
    <text evidence="1">The sequence shown here is derived from an EMBL/GenBank/DDBJ whole genome shotgun (WGS) entry which is preliminary data.</text>
</comment>
<organism evidence="1 2">
    <name type="scientific">Nephila pilipes</name>
    <name type="common">Giant wood spider</name>
    <name type="synonym">Nephila maculata</name>
    <dbReference type="NCBI Taxonomy" id="299642"/>
    <lineage>
        <taxon>Eukaryota</taxon>
        <taxon>Metazoa</taxon>
        <taxon>Ecdysozoa</taxon>
        <taxon>Arthropoda</taxon>
        <taxon>Chelicerata</taxon>
        <taxon>Arachnida</taxon>
        <taxon>Araneae</taxon>
        <taxon>Araneomorphae</taxon>
        <taxon>Entelegynae</taxon>
        <taxon>Araneoidea</taxon>
        <taxon>Nephilidae</taxon>
        <taxon>Nephila</taxon>
    </lineage>
</organism>
<evidence type="ECO:0000313" key="1">
    <source>
        <dbReference type="EMBL" id="GFT29929.1"/>
    </source>
</evidence>
<name>A0A8X6NT62_NEPPI</name>
<dbReference type="AlphaFoldDB" id="A0A8X6NT62"/>
<proteinExistence type="predicted"/>
<sequence>MQPVRLQNNSTRLCLRRSLFRLRSLQTTQLDCLRSLSACKQPNPDSPAPVARSCLPPPAQGFRLRSLRSLLPQNRLFYSTDMCQTEISSVIASVPFVKRSLSLQLRRRLYLLSSWVLSGDMKSRDLLF</sequence>
<protein>
    <submittedName>
        <fullName evidence="1">Uncharacterized protein</fullName>
    </submittedName>
</protein>